<evidence type="ECO:0000313" key="2">
    <source>
        <dbReference type="EMBL" id="CAB5014261.1"/>
    </source>
</evidence>
<protein>
    <submittedName>
        <fullName evidence="1">Unannotated protein</fullName>
    </submittedName>
</protein>
<name>A0A6J7P9Y5_9ZZZZ</name>
<accession>A0A6J7P9Y5</accession>
<reference evidence="1" key="1">
    <citation type="submission" date="2020-05" db="EMBL/GenBank/DDBJ databases">
        <authorList>
            <person name="Chiriac C."/>
            <person name="Salcher M."/>
            <person name="Ghai R."/>
            <person name="Kavagutti S V."/>
        </authorList>
    </citation>
    <scope>NUCLEOTIDE SEQUENCE</scope>
</reference>
<sequence>MKYRWGFSMDLAEKATVDSVLAGCPADLVVLADRVG</sequence>
<organism evidence="1">
    <name type="scientific">freshwater metagenome</name>
    <dbReference type="NCBI Taxonomy" id="449393"/>
    <lineage>
        <taxon>unclassified sequences</taxon>
        <taxon>metagenomes</taxon>
        <taxon>ecological metagenomes</taxon>
    </lineage>
</organism>
<dbReference type="EMBL" id="CAFBPD010000178">
    <property type="protein sequence ID" value="CAB5014261.1"/>
    <property type="molecule type" value="Genomic_DNA"/>
</dbReference>
<evidence type="ECO:0000313" key="1">
    <source>
        <dbReference type="EMBL" id="CAB5000179.1"/>
    </source>
</evidence>
<dbReference type="EMBL" id="CAFBOM010000288">
    <property type="protein sequence ID" value="CAB5000179.1"/>
    <property type="molecule type" value="Genomic_DNA"/>
</dbReference>
<dbReference type="AlphaFoldDB" id="A0A6J7P9Y5"/>
<proteinExistence type="predicted"/>
<gene>
    <name evidence="1" type="ORF">UFOPK3957_01528</name>
    <name evidence="2" type="ORF">UFOPK4061_01027</name>
</gene>